<gene>
    <name evidence="1" type="ORF">MSZNOR_3471</name>
</gene>
<proteinExistence type="predicted"/>
<reference evidence="1 2" key="1">
    <citation type="submission" date="2023-03" db="EMBL/GenBank/DDBJ databases">
        <authorList>
            <person name="Pearce D."/>
        </authorList>
    </citation>
    <scope>NUCLEOTIDE SEQUENCE [LARGE SCALE GENOMIC DNA]</scope>
    <source>
        <strain evidence="1">Msz</strain>
    </source>
</reference>
<evidence type="ECO:0000313" key="2">
    <source>
        <dbReference type="Proteomes" id="UP001162030"/>
    </source>
</evidence>
<accession>A0ABN8XB92</accession>
<name>A0ABN8XB92_9GAMM</name>
<keyword evidence="2" id="KW-1185">Reference proteome</keyword>
<evidence type="ECO:0000313" key="1">
    <source>
        <dbReference type="EMBL" id="CAI8902505.1"/>
    </source>
</evidence>
<protein>
    <submittedName>
        <fullName evidence="1">Uncharacterized protein</fullName>
    </submittedName>
</protein>
<dbReference type="Proteomes" id="UP001162030">
    <property type="component" value="Chromosome"/>
</dbReference>
<sequence length="65" mass="7052">MWRIPITMAMPMGTATGITITTTITTMGITKENTTIGIAGIVIDAFLRMYSPLMCLQANRVSSSR</sequence>
<organism evidence="1 2">
    <name type="scientific">Methylocaldum szegediense</name>
    <dbReference type="NCBI Taxonomy" id="73780"/>
    <lineage>
        <taxon>Bacteria</taxon>
        <taxon>Pseudomonadati</taxon>
        <taxon>Pseudomonadota</taxon>
        <taxon>Gammaproteobacteria</taxon>
        <taxon>Methylococcales</taxon>
        <taxon>Methylococcaceae</taxon>
        <taxon>Methylocaldum</taxon>
    </lineage>
</organism>
<dbReference type="EMBL" id="OX458333">
    <property type="protein sequence ID" value="CAI8902505.1"/>
    <property type="molecule type" value="Genomic_DNA"/>
</dbReference>